<keyword evidence="3 5" id="KW-1133">Transmembrane helix</keyword>
<evidence type="ECO:0000313" key="10">
    <source>
        <dbReference type="EMBL" id="CAB5034823.1"/>
    </source>
</evidence>
<feature type="transmembrane region" description="Helical" evidence="5">
    <location>
        <begin position="237"/>
        <end position="258"/>
    </location>
</feature>
<dbReference type="GO" id="GO:0016020">
    <property type="term" value="C:membrane"/>
    <property type="evidence" value="ECO:0007669"/>
    <property type="project" value="UniProtKB-SubCell"/>
</dbReference>
<feature type="transmembrane region" description="Helical" evidence="5">
    <location>
        <begin position="92"/>
        <end position="110"/>
    </location>
</feature>
<dbReference type="Gene3D" id="1.20.144.10">
    <property type="entry name" value="Phosphatidic acid phosphatase type 2/haloperoxidase"/>
    <property type="match status" value="1"/>
</dbReference>
<evidence type="ECO:0000313" key="8">
    <source>
        <dbReference type="EMBL" id="CAB4910191.1"/>
    </source>
</evidence>
<dbReference type="EMBL" id="CAFBPQ010000125">
    <property type="protein sequence ID" value="CAB5034823.1"/>
    <property type="molecule type" value="Genomic_DNA"/>
</dbReference>
<evidence type="ECO:0000259" key="6">
    <source>
        <dbReference type="Pfam" id="PF14378"/>
    </source>
</evidence>
<feature type="transmembrane region" description="Helical" evidence="5">
    <location>
        <begin position="122"/>
        <end position="141"/>
    </location>
</feature>
<keyword evidence="4 5" id="KW-0472">Membrane</keyword>
<name>A0A6J7MVD2_9ZZZZ</name>
<protein>
    <submittedName>
        <fullName evidence="9">Unannotated protein</fullName>
    </submittedName>
</protein>
<dbReference type="InterPro" id="IPR026841">
    <property type="entry name" value="Aur1/Ipt1"/>
</dbReference>
<evidence type="ECO:0000313" key="7">
    <source>
        <dbReference type="EMBL" id="CAB4723567.1"/>
    </source>
</evidence>
<dbReference type="CDD" id="cd03386">
    <property type="entry name" value="PAP2_Aur1_like"/>
    <property type="match status" value="1"/>
</dbReference>
<evidence type="ECO:0000256" key="3">
    <source>
        <dbReference type="ARBA" id="ARBA00022989"/>
    </source>
</evidence>
<feature type="transmembrane region" description="Helical" evidence="5">
    <location>
        <begin position="188"/>
        <end position="207"/>
    </location>
</feature>
<organism evidence="9">
    <name type="scientific">freshwater metagenome</name>
    <dbReference type="NCBI Taxonomy" id="449393"/>
    <lineage>
        <taxon>unclassified sequences</taxon>
        <taxon>metagenomes</taxon>
        <taxon>ecological metagenomes</taxon>
    </lineage>
</organism>
<accession>A0A6J7MVD2</accession>
<evidence type="ECO:0000256" key="1">
    <source>
        <dbReference type="ARBA" id="ARBA00004141"/>
    </source>
</evidence>
<gene>
    <name evidence="7" type="ORF">UFOPK2683_00820</name>
    <name evidence="8" type="ORF">UFOPK3605_01052</name>
    <name evidence="9" type="ORF">UFOPK3897_01150</name>
    <name evidence="10" type="ORF">UFOPK4121_01773</name>
</gene>
<dbReference type="EMBL" id="CAEZYK010000039">
    <property type="protein sequence ID" value="CAB4723567.1"/>
    <property type="molecule type" value="Genomic_DNA"/>
</dbReference>
<sequence length="270" mass="30628">MNATGSTATTTQALGVPLSKRWRFGWIGEIAVMIIIYQLYDLGRDRATGATAAAFANARDIVAAEKTLGIYWELTVQQAFLNVDWFMAFFNIYYGTIHFFLPLFTLVFLYRKFPVRYVRWRNTLIAMWAIAIATFVFYPLMPPRLMPEKYGFVDTAAEYFNFGPQVKVEYAADGQPAASALAQYGNPFAAMPSFHVGWSTWCVLALWPVVRRKWLRALLVFYAFTVIFTITVTANHWLLDAVGGWIVLGLGFSVALAIERIRRLVAKPES</sequence>
<dbReference type="PANTHER" id="PTHR31310">
    <property type="match status" value="1"/>
</dbReference>
<dbReference type="Pfam" id="PF14378">
    <property type="entry name" value="PAP2_3"/>
    <property type="match status" value="1"/>
</dbReference>
<evidence type="ECO:0000256" key="4">
    <source>
        <dbReference type="ARBA" id="ARBA00023136"/>
    </source>
</evidence>
<dbReference type="PANTHER" id="PTHR31310:SF7">
    <property type="entry name" value="PA-PHOSPHATASE RELATED-FAMILY PROTEIN DDB_G0268928"/>
    <property type="match status" value="1"/>
</dbReference>
<comment type="subcellular location">
    <subcellularLocation>
        <location evidence="1">Membrane</location>
        <topology evidence="1">Multi-pass membrane protein</topology>
    </subcellularLocation>
</comment>
<evidence type="ECO:0000313" key="9">
    <source>
        <dbReference type="EMBL" id="CAB4981674.1"/>
    </source>
</evidence>
<reference evidence="9" key="1">
    <citation type="submission" date="2020-05" db="EMBL/GenBank/DDBJ databases">
        <authorList>
            <person name="Chiriac C."/>
            <person name="Salcher M."/>
            <person name="Ghai R."/>
            <person name="Kavagutti S V."/>
        </authorList>
    </citation>
    <scope>NUCLEOTIDE SEQUENCE</scope>
</reference>
<dbReference type="EMBL" id="CAFBOF010000027">
    <property type="protein sequence ID" value="CAB4981674.1"/>
    <property type="molecule type" value="Genomic_DNA"/>
</dbReference>
<keyword evidence="2 5" id="KW-0812">Transmembrane</keyword>
<feature type="transmembrane region" description="Helical" evidence="5">
    <location>
        <begin position="24"/>
        <end position="40"/>
    </location>
</feature>
<feature type="domain" description="Inositolphosphotransferase Aur1/Ipt1" evidence="6">
    <location>
        <begin position="60"/>
        <end position="252"/>
    </location>
</feature>
<dbReference type="AlphaFoldDB" id="A0A6J7MVD2"/>
<proteinExistence type="predicted"/>
<evidence type="ECO:0000256" key="5">
    <source>
        <dbReference type="SAM" id="Phobius"/>
    </source>
</evidence>
<feature type="transmembrane region" description="Helical" evidence="5">
    <location>
        <begin position="214"/>
        <end position="231"/>
    </location>
</feature>
<dbReference type="EMBL" id="CAFBMM010000053">
    <property type="protein sequence ID" value="CAB4910191.1"/>
    <property type="molecule type" value="Genomic_DNA"/>
</dbReference>
<evidence type="ECO:0000256" key="2">
    <source>
        <dbReference type="ARBA" id="ARBA00022692"/>
    </source>
</evidence>
<dbReference type="InterPro" id="IPR052185">
    <property type="entry name" value="IPC_Synthase-Related"/>
</dbReference>